<gene>
    <name evidence="2" type="ORF">KL86SPO_50239</name>
</gene>
<protein>
    <submittedName>
        <fullName evidence="2">Uncharacterized protein</fullName>
    </submittedName>
</protein>
<evidence type="ECO:0000256" key="1">
    <source>
        <dbReference type="SAM" id="Coils"/>
    </source>
</evidence>
<evidence type="ECO:0000313" key="2">
    <source>
        <dbReference type="EMBL" id="SCM82468.1"/>
    </source>
</evidence>
<proteinExistence type="predicted"/>
<reference evidence="2" key="1">
    <citation type="submission" date="2016-08" db="EMBL/GenBank/DDBJ databases">
        <authorList>
            <person name="Seilhamer J.J."/>
        </authorList>
    </citation>
    <scope>NUCLEOTIDE SEQUENCE</scope>
    <source>
        <strain evidence="2">86</strain>
    </source>
</reference>
<sequence>MCGMNWYREEMERAEEDLDRLTQLLAMMEERYKLPLTEPDDSNRLSPDIVDVYLELVSRKKALTMNKSPQA</sequence>
<dbReference type="AlphaFoldDB" id="A0A212LY56"/>
<keyword evidence="1" id="KW-0175">Coiled coil</keyword>
<dbReference type="EMBL" id="FMJE01000005">
    <property type="protein sequence ID" value="SCM82468.1"/>
    <property type="molecule type" value="Genomic_DNA"/>
</dbReference>
<dbReference type="RefSeq" id="WP_288185141.1">
    <property type="nucleotide sequence ID" value="NZ_LT608335.1"/>
</dbReference>
<organism evidence="2">
    <name type="scientific">uncultured Sporomusa sp</name>
    <dbReference type="NCBI Taxonomy" id="307249"/>
    <lineage>
        <taxon>Bacteria</taxon>
        <taxon>Bacillati</taxon>
        <taxon>Bacillota</taxon>
        <taxon>Negativicutes</taxon>
        <taxon>Selenomonadales</taxon>
        <taxon>Sporomusaceae</taxon>
        <taxon>Sporomusa</taxon>
        <taxon>environmental samples</taxon>
    </lineage>
</organism>
<feature type="coiled-coil region" evidence="1">
    <location>
        <begin position="4"/>
        <end position="31"/>
    </location>
</feature>
<name>A0A212LY56_9FIRM</name>
<accession>A0A212LY56</accession>